<protein>
    <recommendedName>
        <fullName evidence="1">Reverse transcriptase zinc-binding domain-containing protein</fullName>
    </recommendedName>
</protein>
<dbReference type="AlphaFoldDB" id="A0A974CKD7"/>
<organism evidence="2 3">
    <name type="scientific">Xenopus laevis</name>
    <name type="common">African clawed frog</name>
    <dbReference type="NCBI Taxonomy" id="8355"/>
    <lineage>
        <taxon>Eukaryota</taxon>
        <taxon>Metazoa</taxon>
        <taxon>Chordata</taxon>
        <taxon>Craniata</taxon>
        <taxon>Vertebrata</taxon>
        <taxon>Euteleostomi</taxon>
        <taxon>Amphibia</taxon>
        <taxon>Batrachia</taxon>
        <taxon>Anura</taxon>
        <taxon>Pipoidea</taxon>
        <taxon>Pipidae</taxon>
        <taxon>Xenopodinae</taxon>
        <taxon>Xenopus</taxon>
        <taxon>Xenopus</taxon>
    </lineage>
</organism>
<evidence type="ECO:0000313" key="2">
    <source>
        <dbReference type="EMBL" id="OCT75085.1"/>
    </source>
</evidence>
<feature type="domain" description="Reverse transcriptase zinc-binding" evidence="1">
    <location>
        <begin position="94"/>
        <end position="163"/>
    </location>
</feature>
<evidence type="ECO:0000313" key="3">
    <source>
        <dbReference type="Proteomes" id="UP000694892"/>
    </source>
</evidence>
<accession>A0A974CKD7</accession>
<sequence>MCVNLSKKESLAGCMVRYVGGSVLRRYGLCTVDLRKPICFEAPWFYVRVGRCIRQNGLESVSAESWCERKRVLSLLDAKEEMEGVDGLTFDASKTVWKNVCKKELTNRQKDLAWMCVKSCLPTRVFQRRRNLINNEQCPRETCGGTEHIPHIFWECGYAKEVWSRLKNLIKGLTDVECLTYEMVMFGLCGLNHDKARVLWFLVNCVKETLWDSRNLYVFKQCEINVNDCIGLIWARLFLYVISDKRKLGYDAEGIWKTKKMEIMDFFLMSFCFFHVLFKDYENFV</sequence>
<dbReference type="Proteomes" id="UP000694892">
    <property type="component" value="Chromosome 6S"/>
</dbReference>
<gene>
    <name evidence="2" type="ORF">XELAEV_18034075mg</name>
</gene>
<name>A0A974CKD7_XENLA</name>
<dbReference type="Pfam" id="PF13966">
    <property type="entry name" value="zf-RVT"/>
    <property type="match status" value="1"/>
</dbReference>
<reference evidence="3" key="1">
    <citation type="journal article" date="2016" name="Nature">
        <title>Genome evolution in the allotetraploid frog Xenopus laevis.</title>
        <authorList>
            <person name="Session A.M."/>
            <person name="Uno Y."/>
            <person name="Kwon T."/>
            <person name="Chapman J.A."/>
            <person name="Toyoda A."/>
            <person name="Takahashi S."/>
            <person name="Fukui A."/>
            <person name="Hikosaka A."/>
            <person name="Suzuki A."/>
            <person name="Kondo M."/>
            <person name="van Heeringen S.J."/>
            <person name="Quigley I."/>
            <person name="Heinz S."/>
            <person name="Ogino H."/>
            <person name="Ochi H."/>
            <person name="Hellsten U."/>
            <person name="Lyons J.B."/>
            <person name="Simakov O."/>
            <person name="Putnam N."/>
            <person name="Stites J."/>
            <person name="Kuroki Y."/>
            <person name="Tanaka T."/>
            <person name="Michiue T."/>
            <person name="Watanabe M."/>
            <person name="Bogdanovic O."/>
            <person name="Lister R."/>
            <person name="Georgiou G."/>
            <person name="Paranjpe S.S."/>
            <person name="van Kruijsbergen I."/>
            <person name="Shu S."/>
            <person name="Carlson J."/>
            <person name="Kinoshita T."/>
            <person name="Ohta Y."/>
            <person name="Mawaribuchi S."/>
            <person name="Jenkins J."/>
            <person name="Grimwood J."/>
            <person name="Schmutz J."/>
            <person name="Mitros T."/>
            <person name="Mozaffari S.V."/>
            <person name="Suzuki Y."/>
            <person name="Haramoto Y."/>
            <person name="Yamamoto T.S."/>
            <person name="Takagi C."/>
            <person name="Heald R."/>
            <person name="Miller K."/>
            <person name="Haudenschild C."/>
            <person name="Kitzman J."/>
            <person name="Nakayama T."/>
            <person name="Izutsu Y."/>
            <person name="Robert J."/>
            <person name="Fortriede J."/>
            <person name="Burns K."/>
            <person name="Lotay V."/>
            <person name="Karimi K."/>
            <person name="Yasuoka Y."/>
            <person name="Dichmann D.S."/>
            <person name="Flajnik M.F."/>
            <person name="Houston D.W."/>
            <person name="Shendure J."/>
            <person name="DuPasquier L."/>
            <person name="Vize P.D."/>
            <person name="Zorn A.M."/>
            <person name="Ito M."/>
            <person name="Marcotte E.M."/>
            <person name="Wallingford J.B."/>
            <person name="Ito Y."/>
            <person name="Asashima M."/>
            <person name="Ueno N."/>
            <person name="Matsuda Y."/>
            <person name="Veenstra G.J."/>
            <person name="Fujiyama A."/>
            <person name="Harland R.M."/>
            <person name="Taira M."/>
            <person name="Rokhsar D.S."/>
        </authorList>
    </citation>
    <scope>NUCLEOTIDE SEQUENCE [LARGE SCALE GENOMIC DNA]</scope>
    <source>
        <strain evidence="3">J</strain>
    </source>
</reference>
<dbReference type="EMBL" id="CM004477">
    <property type="protein sequence ID" value="OCT75085.1"/>
    <property type="molecule type" value="Genomic_DNA"/>
</dbReference>
<dbReference type="InterPro" id="IPR026960">
    <property type="entry name" value="RVT-Znf"/>
</dbReference>
<proteinExistence type="predicted"/>
<evidence type="ECO:0000259" key="1">
    <source>
        <dbReference type="Pfam" id="PF13966"/>
    </source>
</evidence>